<gene>
    <name evidence="5" type="ORF">BCB44BAC_01550</name>
</gene>
<dbReference type="SUPFAM" id="SSF46785">
    <property type="entry name" value="Winged helix' DNA-binding domain"/>
    <property type="match status" value="1"/>
</dbReference>
<dbReference type="Proteomes" id="UP000242164">
    <property type="component" value="Unassembled WGS sequence"/>
</dbReference>
<dbReference type="InterPro" id="IPR036390">
    <property type="entry name" value="WH_DNA-bd_sf"/>
</dbReference>
<dbReference type="InterPro" id="IPR000524">
    <property type="entry name" value="Tscrpt_reg_HTH_GntR"/>
</dbReference>
<dbReference type="PANTHER" id="PTHR43537">
    <property type="entry name" value="TRANSCRIPTIONAL REGULATOR, GNTR FAMILY"/>
    <property type="match status" value="1"/>
</dbReference>
<dbReference type="Pfam" id="PF07729">
    <property type="entry name" value="FCD"/>
    <property type="match status" value="1"/>
</dbReference>
<protein>
    <submittedName>
        <fullName evidence="5">Transcriptional regulator, GntR family</fullName>
    </submittedName>
</protein>
<evidence type="ECO:0000256" key="2">
    <source>
        <dbReference type="ARBA" id="ARBA00023125"/>
    </source>
</evidence>
<dbReference type="PANTHER" id="PTHR43537:SF24">
    <property type="entry name" value="GLUCONATE OPERON TRANSCRIPTIONAL REPRESSOR"/>
    <property type="match status" value="1"/>
</dbReference>
<dbReference type="PROSITE" id="PS50949">
    <property type="entry name" value="HTH_GNTR"/>
    <property type="match status" value="1"/>
</dbReference>
<keyword evidence="2" id="KW-0238">DNA-binding</keyword>
<evidence type="ECO:0000256" key="1">
    <source>
        <dbReference type="ARBA" id="ARBA00023015"/>
    </source>
</evidence>
<comment type="caution">
    <text evidence="5">The sequence shown here is derived from an EMBL/GenBank/DDBJ whole genome shotgun (WGS) entry which is preliminary data.</text>
</comment>
<feature type="domain" description="HTH gntR-type" evidence="4">
    <location>
        <begin position="13"/>
        <end position="80"/>
    </location>
</feature>
<dbReference type="Gene3D" id="1.10.10.10">
    <property type="entry name" value="Winged helix-like DNA-binding domain superfamily/Winged helix DNA-binding domain"/>
    <property type="match status" value="1"/>
</dbReference>
<name>A0AAX2CF81_9BACI</name>
<dbReference type="EMBL" id="FMIK01000021">
    <property type="protein sequence ID" value="SCL89559.1"/>
    <property type="molecule type" value="Genomic_DNA"/>
</dbReference>
<dbReference type="CDD" id="cd07377">
    <property type="entry name" value="WHTH_GntR"/>
    <property type="match status" value="1"/>
</dbReference>
<evidence type="ECO:0000256" key="3">
    <source>
        <dbReference type="ARBA" id="ARBA00023163"/>
    </source>
</evidence>
<dbReference type="RefSeq" id="WP_087098362.1">
    <property type="nucleotide sequence ID" value="NZ_CP066179.1"/>
</dbReference>
<dbReference type="SUPFAM" id="SSF48008">
    <property type="entry name" value="GntR ligand-binding domain-like"/>
    <property type="match status" value="1"/>
</dbReference>
<evidence type="ECO:0000313" key="5">
    <source>
        <dbReference type="EMBL" id="SCL89559.1"/>
    </source>
</evidence>
<dbReference type="Gene3D" id="1.20.120.530">
    <property type="entry name" value="GntR ligand-binding domain-like"/>
    <property type="match status" value="1"/>
</dbReference>
<dbReference type="InterPro" id="IPR011711">
    <property type="entry name" value="GntR_C"/>
</dbReference>
<dbReference type="InterPro" id="IPR036388">
    <property type="entry name" value="WH-like_DNA-bd_sf"/>
</dbReference>
<organism evidence="5 6">
    <name type="scientific">Bacillus cytotoxicus</name>
    <dbReference type="NCBI Taxonomy" id="580165"/>
    <lineage>
        <taxon>Bacteria</taxon>
        <taxon>Bacillati</taxon>
        <taxon>Bacillota</taxon>
        <taxon>Bacilli</taxon>
        <taxon>Bacillales</taxon>
        <taxon>Bacillaceae</taxon>
        <taxon>Bacillus</taxon>
        <taxon>Bacillus cereus group</taxon>
    </lineage>
</organism>
<dbReference type="PRINTS" id="PR00035">
    <property type="entry name" value="HTHGNTR"/>
</dbReference>
<proteinExistence type="predicted"/>
<keyword evidence="3" id="KW-0804">Transcription</keyword>
<evidence type="ECO:0000259" key="4">
    <source>
        <dbReference type="PROSITE" id="PS50949"/>
    </source>
</evidence>
<dbReference type="AlphaFoldDB" id="A0AAX2CF81"/>
<dbReference type="SMART" id="SM00345">
    <property type="entry name" value="HTH_GNTR"/>
    <property type="match status" value="1"/>
</dbReference>
<accession>A0AAX2CF81</accession>
<keyword evidence="1" id="KW-0805">Transcription regulation</keyword>
<dbReference type="GO" id="GO:0003700">
    <property type="term" value="F:DNA-binding transcription factor activity"/>
    <property type="evidence" value="ECO:0007669"/>
    <property type="project" value="InterPro"/>
</dbReference>
<dbReference type="InterPro" id="IPR008920">
    <property type="entry name" value="TF_FadR/GntR_C"/>
</dbReference>
<reference evidence="5 6" key="1">
    <citation type="submission" date="2016-08" db="EMBL/GenBank/DDBJ databases">
        <authorList>
            <person name="Loux V."/>
            <person name="Rue O."/>
        </authorList>
    </citation>
    <scope>NUCLEOTIDE SEQUENCE [LARGE SCALE GENOMIC DNA]</scope>
    <source>
        <strain evidence="5 6">AFSSA_08CEB44bac</strain>
    </source>
</reference>
<dbReference type="Pfam" id="PF00392">
    <property type="entry name" value="GntR"/>
    <property type="match status" value="1"/>
</dbReference>
<sequence length="223" mass="25490">MPIPQNYQKQERLSAKSLVLNQLQDWIIEGVLQPDEKIHDGELAKALGVSRTPVREALQVLEISGLVEMVPGQKTKIAPIKLEDVPIMYETIAGLHTIAGKQAMKHINETDIVELSQINSAFQTALLEKNTKKTLQLDVAFHNKIVAISKNTYIEPFLANLHLHVLRLEYIFFQALTPAKQSIEEHHFMIKALQEKDEEKLEKMITQNWLRPMKEIQNIISTK</sequence>
<evidence type="ECO:0000313" key="6">
    <source>
        <dbReference type="Proteomes" id="UP000242164"/>
    </source>
</evidence>
<dbReference type="SMART" id="SM00895">
    <property type="entry name" value="FCD"/>
    <property type="match status" value="1"/>
</dbReference>
<dbReference type="GO" id="GO:0003677">
    <property type="term" value="F:DNA binding"/>
    <property type="evidence" value="ECO:0007669"/>
    <property type="project" value="UniProtKB-KW"/>
</dbReference>